<dbReference type="InterPro" id="IPR001279">
    <property type="entry name" value="Metallo-B-lactamas"/>
</dbReference>
<evidence type="ECO:0000259" key="1">
    <source>
        <dbReference type="SMART" id="SM00849"/>
    </source>
</evidence>
<dbReference type="PROSITE" id="PS51257">
    <property type="entry name" value="PROKAR_LIPOPROTEIN"/>
    <property type="match status" value="1"/>
</dbReference>
<dbReference type="PANTHER" id="PTHR46018">
    <property type="entry name" value="ZINC PHOSPHODIESTERASE ELAC PROTEIN 1"/>
    <property type="match status" value="1"/>
</dbReference>
<dbReference type="AlphaFoldDB" id="A0A7Y9I644"/>
<dbReference type="Gene3D" id="3.60.15.10">
    <property type="entry name" value="Ribonuclease Z/Hydroxyacylglutathione hydrolase-like"/>
    <property type="match status" value="1"/>
</dbReference>
<dbReference type="SUPFAM" id="SSF56281">
    <property type="entry name" value="Metallo-hydrolase/oxidoreductase"/>
    <property type="match status" value="1"/>
</dbReference>
<proteinExistence type="predicted"/>
<feature type="domain" description="Metallo-beta-lactamase" evidence="1">
    <location>
        <begin position="18"/>
        <end position="194"/>
    </location>
</feature>
<keyword evidence="3" id="KW-1185">Reference proteome</keyword>
<sequence>MKLTVLGGSGAWPTAAAGCSGYLIRHEGTTILIDPGYAIFPRMLEECRAGDIDAVLISHAHPDHCADLNPLLRARVLGDERPPVLPVYAPEGALQRILDLDPVRVVRRGIELNALADGGSVRIGPIRVRARTLPHHATNLGYRLEADGDVLAYTGDSGDCAARIELARDADVYLAEATYVDQVPGGDAPYLCTVRQVARQASIARPQLTVLTHLWPTASADHALATARAEGLESVQMARPGLTVDLARIGVASLPRRAAGEQVPPDAITALPRRARRL</sequence>
<dbReference type="SMART" id="SM00849">
    <property type="entry name" value="Lactamase_B"/>
    <property type="match status" value="1"/>
</dbReference>
<accession>A0A7Y9I644</accession>
<dbReference type="InterPro" id="IPR036866">
    <property type="entry name" value="RibonucZ/Hydroxyglut_hydro"/>
</dbReference>
<dbReference type="Pfam" id="PF12706">
    <property type="entry name" value="Lactamase_B_2"/>
    <property type="match status" value="1"/>
</dbReference>
<evidence type="ECO:0000313" key="2">
    <source>
        <dbReference type="EMBL" id="NYE70959.1"/>
    </source>
</evidence>
<dbReference type="PANTHER" id="PTHR46018:SF4">
    <property type="entry name" value="METALLO-HYDROLASE YHFI-RELATED"/>
    <property type="match status" value="1"/>
</dbReference>
<name>A0A7Y9I644_9ACTN</name>
<gene>
    <name evidence="2" type="ORF">BKA15_002288</name>
</gene>
<organism evidence="2 3">
    <name type="scientific">Microlunatus parietis</name>
    <dbReference type="NCBI Taxonomy" id="682979"/>
    <lineage>
        <taxon>Bacteria</taxon>
        <taxon>Bacillati</taxon>
        <taxon>Actinomycetota</taxon>
        <taxon>Actinomycetes</taxon>
        <taxon>Propionibacteriales</taxon>
        <taxon>Propionibacteriaceae</taxon>
        <taxon>Microlunatus</taxon>
    </lineage>
</organism>
<reference evidence="2 3" key="1">
    <citation type="submission" date="2020-07" db="EMBL/GenBank/DDBJ databases">
        <title>Sequencing the genomes of 1000 actinobacteria strains.</title>
        <authorList>
            <person name="Klenk H.-P."/>
        </authorList>
    </citation>
    <scope>NUCLEOTIDE SEQUENCE [LARGE SCALE GENOMIC DNA]</scope>
    <source>
        <strain evidence="2 3">DSM 22083</strain>
    </source>
</reference>
<evidence type="ECO:0000313" key="3">
    <source>
        <dbReference type="Proteomes" id="UP000569914"/>
    </source>
</evidence>
<dbReference type="RefSeq" id="WP_179750793.1">
    <property type="nucleotide sequence ID" value="NZ_JACCBU010000001.1"/>
</dbReference>
<dbReference type="GO" id="GO:0042781">
    <property type="term" value="F:3'-tRNA processing endoribonuclease activity"/>
    <property type="evidence" value="ECO:0007669"/>
    <property type="project" value="TreeGrafter"/>
</dbReference>
<dbReference type="CDD" id="cd07716">
    <property type="entry name" value="RNaseZ_short-form-like_MBL-fold"/>
    <property type="match status" value="1"/>
</dbReference>
<comment type="caution">
    <text evidence="2">The sequence shown here is derived from an EMBL/GenBank/DDBJ whole genome shotgun (WGS) entry which is preliminary data.</text>
</comment>
<protein>
    <submittedName>
        <fullName evidence="2">Ribonuclease BN (tRNA processing enzyme)</fullName>
    </submittedName>
</protein>
<dbReference type="Proteomes" id="UP000569914">
    <property type="component" value="Unassembled WGS sequence"/>
</dbReference>
<dbReference type="EMBL" id="JACCBU010000001">
    <property type="protein sequence ID" value="NYE70959.1"/>
    <property type="molecule type" value="Genomic_DNA"/>
</dbReference>